<name>A0AC35FSR9_9BILA</name>
<organism evidence="1 2">
    <name type="scientific">Panagrolaimus sp. PS1159</name>
    <dbReference type="NCBI Taxonomy" id="55785"/>
    <lineage>
        <taxon>Eukaryota</taxon>
        <taxon>Metazoa</taxon>
        <taxon>Ecdysozoa</taxon>
        <taxon>Nematoda</taxon>
        <taxon>Chromadorea</taxon>
        <taxon>Rhabditida</taxon>
        <taxon>Tylenchina</taxon>
        <taxon>Panagrolaimomorpha</taxon>
        <taxon>Panagrolaimoidea</taxon>
        <taxon>Panagrolaimidae</taxon>
        <taxon>Panagrolaimus</taxon>
    </lineage>
</organism>
<proteinExistence type="predicted"/>
<accession>A0AC35FSR9</accession>
<sequence>MSFVEPLDEPINPYTGYPFRKENLDERIRRILEDDDDDDNDASFVQTNAEQIDTVSSNRFVASAKQNSVLPSGKDIRKQYYLIPSIPVKTCYNVNSSNRFRNYVKQDPRLPGSSTNVKYESQIIPPPNKRIKLEYKHSFNFIDDNSSIDERKQHQSIFRHMDDSMKKEEINKAYQEVTEIIEILWPNPRKVTKDVKVTALNVNEFIKDDVLQIMLDAALNNPNLFEAHELSLCKETLM</sequence>
<protein>
    <submittedName>
        <fullName evidence="2">Uncharacterized protein</fullName>
    </submittedName>
</protein>
<evidence type="ECO:0000313" key="2">
    <source>
        <dbReference type="WBParaSite" id="PS1159_v2.g20055.t1"/>
    </source>
</evidence>
<evidence type="ECO:0000313" key="1">
    <source>
        <dbReference type="Proteomes" id="UP000887580"/>
    </source>
</evidence>
<reference evidence="2" key="1">
    <citation type="submission" date="2022-11" db="UniProtKB">
        <authorList>
            <consortium name="WormBaseParasite"/>
        </authorList>
    </citation>
    <scope>IDENTIFICATION</scope>
</reference>
<dbReference type="Proteomes" id="UP000887580">
    <property type="component" value="Unplaced"/>
</dbReference>
<dbReference type="WBParaSite" id="PS1159_v2.g20055.t1">
    <property type="protein sequence ID" value="PS1159_v2.g20055.t1"/>
    <property type="gene ID" value="PS1159_v2.g20055"/>
</dbReference>